<evidence type="ECO:0000256" key="4">
    <source>
        <dbReference type="ARBA" id="ARBA00022840"/>
    </source>
</evidence>
<dbReference type="OrthoDB" id="9783151at2"/>
<dbReference type="Pfam" id="PF00069">
    <property type="entry name" value="Pkinase"/>
    <property type="match status" value="1"/>
</dbReference>
<accession>A0A4R2IEV4</accession>
<dbReference type="InterPro" id="IPR011009">
    <property type="entry name" value="Kinase-like_dom_sf"/>
</dbReference>
<gene>
    <name evidence="7" type="ORF">EV148_101603</name>
</gene>
<dbReference type="RefSeq" id="WP_131993230.1">
    <property type="nucleotide sequence ID" value="NZ_SLWQ01000001.1"/>
</dbReference>
<comment type="caution">
    <text evidence="7">The sequence shown here is derived from an EMBL/GenBank/DDBJ whole genome shotgun (WGS) entry which is preliminary data.</text>
</comment>
<proteinExistence type="predicted"/>
<dbReference type="GO" id="GO:0005524">
    <property type="term" value="F:ATP binding"/>
    <property type="evidence" value="ECO:0007669"/>
    <property type="project" value="UniProtKB-KW"/>
</dbReference>
<dbReference type="InterPro" id="IPR011990">
    <property type="entry name" value="TPR-like_helical_dom_sf"/>
</dbReference>
<dbReference type="EMBL" id="SLWQ01000001">
    <property type="protein sequence ID" value="TCO43184.1"/>
    <property type="molecule type" value="Genomic_DNA"/>
</dbReference>
<dbReference type="InterPro" id="IPR008271">
    <property type="entry name" value="Ser/Thr_kinase_AS"/>
</dbReference>
<dbReference type="Proteomes" id="UP000294862">
    <property type="component" value="Unassembled WGS sequence"/>
</dbReference>
<dbReference type="Gene3D" id="3.30.200.20">
    <property type="entry name" value="Phosphorylase Kinase, domain 1"/>
    <property type="match status" value="1"/>
</dbReference>
<keyword evidence="8" id="KW-1185">Reference proteome</keyword>
<dbReference type="GO" id="GO:0004674">
    <property type="term" value="F:protein serine/threonine kinase activity"/>
    <property type="evidence" value="ECO:0007669"/>
    <property type="project" value="TreeGrafter"/>
</dbReference>
<dbReference type="InterPro" id="IPR000719">
    <property type="entry name" value="Prot_kinase_dom"/>
</dbReference>
<sequence length="883" mass="95063">MAERADDARHWARARELFDACVDLDAAQRKRYLLDATAGEPEVRALVERLLATHADLAPTRDDRIARGIDAGVGALWCEAPAGARFGAFRVVRELARGGMGVVYLAERDDGTVAQRVALKLVGSAQFGPASSMRLAREYRMLAALEHPHIARLIDAGTASDGTAYFAMEYVDGAPITRHCDERALPLRARLALFLDVCAAVQYAHAQLVVHRDIKAANVLVRDDGLAKLLDFGIAAPLADASSYLDDASSPGAFLSPHSAAPEQFRPNDRIGVAADVYALGVLLCELAGGSRPIDVDGLDANAAMERVAVTPPRLPSTAIDDAGARRRGADKRKLQRALRGDIDAIVARCLEKDPQRRYASVALLAEDIERHLARRPIAIRAHERGYRARRFVRRHALPVGLGALAAALLVGFVAYGIVTNRELERQRDEARMRERQAVFQRSRAEAVTDFLVGLFRSTTPEQTRGHAVSARELVDRGRASVEGGLAAQPDLKASMLSALSDVYLAFDDLDTAERLARGAAALRDASADAPLRAESLLQLAAIDNRRARPEDALAAIDAAAAAGTEETSLRMRWLATRADALHLLGRDEQSLALLHEGMDLAREAYGGDDPRLLRAAARYANGLRAVGRVDDAQAVLARILPLMRRNLAADDPELAEVLLAMALHARNGGRAAEAEPLAREALEVDQRIYGEHSTQTKRAASALATIVSALGRDTEAAGLFERAIAIDTAIYGADSLQVGMDEFNLGSQLQTIAGRADEALAHLQRGVAIGAKQLPADHINLAIYRLALGASLREQRRHAEADTVLRAALAVFEQKPGPRGRNDNLARGELACNALQADGDAAERPALEAALAVLRDVAPDDAGTHRLEQCLARTASPRLKGR</sequence>
<feature type="transmembrane region" description="Helical" evidence="5">
    <location>
        <begin position="397"/>
        <end position="419"/>
    </location>
</feature>
<organism evidence="7 8">
    <name type="scientific">Dokdonella fugitiva</name>
    <dbReference type="NCBI Taxonomy" id="328517"/>
    <lineage>
        <taxon>Bacteria</taxon>
        <taxon>Pseudomonadati</taxon>
        <taxon>Pseudomonadota</taxon>
        <taxon>Gammaproteobacteria</taxon>
        <taxon>Lysobacterales</taxon>
        <taxon>Rhodanobacteraceae</taxon>
        <taxon>Dokdonella</taxon>
    </lineage>
</organism>
<dbReference type="PROSITE" id="PS00108">
    <property type="entry name" value="PROTEIN_KINASE_ST"/>
    <property type="match status" value="1"/>
</dbReference>
<evidence type="ECO:0000256" key="1">
    <source>
        <dbReference type="ARBA" id="ARBA00022679"/>
    </source>
</evidence>
<evidence type="ECO:0000313" key="8">
    <source>
        <dbReference type="Proteomes" id="UP000294862"/>
    </source>
</evidence>
<keyword evidence="4" id="KW-0067">ATP-binding</keyword>
<dbReference type="SUPFAM" id="SSF48452">
    <property type="entry name" value="TPR-like"/>
    <property type="match status" value="2"/>
</dbReference>
<reference evidence="7 8" key="1">
    <citation type="journal article" date="2015" name="Stand. Genomic Sci.">
        <title>Genomic Encyclopedia of Bacterial and Archaeal Type Strains, Phase III: the genomes of soil and plant-associated and newly described type strains.</title>
        <authorList>
            <person name="Whitman W.B."/>
            <person name="Woyke T."/>
            <person name="Klenk H.P."/>
            <person name="Zhou Y."/>
            <person name="Lilburn T.G."/>
            <person name="Beck B.J."/>
            <person name="De Vos P."/>
            <person name="Vandamme P."/>
            <person name="Eisen J.A."/>
            <person name="Garrity G."/>
            <person name="Hugenholtz P."/>
            <person name="Kyrpides N.C."/>
        </authorList>
    </citation>
    <scope>NUCLEOTIDE SEQUENCE [LARGE SCALE GENOMIC DNA]</scope>
    <source>
        <strain evidence="7 8">A3</strain>
    </source>
</reference>
<keyword evidence="2" id="KW-0547">Nucleotide-binding</keyword>
<evidence type="ECO:0000313" key="7">
    <source>
        <dbReference type="EMBL" id="TCO43184.1"/>
    </source>
</evidence>
<evidence type="ECO:0000259" key="6">
    <source>
        <dbReference type="PROSITE" id="PS50011"/>
    </source>
</evidence>
<keyword evidence="5" id="KW-0472">Membrane</keyword>
<dbReference type="SMART" id="SM00220">
    <property type="entry name" value="S_TKc"/>
    <property type="match status" value="1"/>
</dbReference>
<evidence type="ECO:0000256" key="5">
    <source>
        <dbReference type="SAM" id="Phobius"/>
    </source>
</evidence>
<feature type="domain" description="Protein kinase" evidence="6">
    <location>
        <begin position="89"/>
        <end position="373"/>
    </location>
</feature>
<dbReference type="Pfam" id="PF13424">
    <property type="entry name" value="TPR_12"/>
    <property type="match status" value="2"/>
</dbReference>
<evidence type="ECO:0000256" key="3">
    <source>
        <dbReference type="ARBA" id="ARBA00022777"/>
    </source>
</evidence>
<keyword evidence="5" id="KW-1133">Transmembrane helix</keyword>
<keyword evidence="5" id="KW-0812">Transmembrane</keyword>
<keyword evidence="3 7" id="KW-0418">Kinase</keyword>
<evidence type="ECO:0000256" key="2">
    <source>
        <dbReference type="ARBA" id="ARBA00022741"/>
    </source>
</evidence>
<keyword evidence="1" id="KW-0808">Transferase</keyword>
<name>A0A4R2IEV4_9GAMM</name>
<dbReference type="CDD" id="cd14014">
    <property type="entry name" value="STKc_PknB_like"/>
    <property type="match status" value="1"/>
</dbReference>
<dbReference type="PROSITE" id="PS50011">
    <property type="entry name" value="PROTEIN_KINASE_DOM"/>
    <property type="match status" value="1"/>
</dbReference>
<dbReference type="Gene3D" id="1.10.510.10">
    <property type="entry name" value="Transferase(Phosphotransferase) domain 1"/>
    <property type="match status" value="1"/>
</dbReference>
<dbReference type="SUPFAM" id="SSF56112">
    <property type="entry name" value="Protein kinase-like (PK-like)"/>
    <property type="match status" value="1"/>
</dbReference>
<dbReference type="Gene3D" id="1.25.40.10">
    <property type="entry name" value="Tetratricopeptide repeat domain"/>
    <property type="match status" value="2"/>
</dbReference>
<dbReference type="AlphaFoldDB" id="A0A4R2IEV4"/>
<protein>
    <submittedName>
        <fullName evidence="7">Serine/threonine-protein kinase</fullName>
    </submittedName>
</protein>
<dbReference type="PANTHER" id="PTHR43289">
    <property type="entry name" value="MITOGEN-ACTIVATED PROTEIN KINASE KINASE KINASE 20-RELATED"/>
    <property type="match status" value="1"/>
</dbReference>
<dbReference type="PANTHER" id="PTHR43289:SF34">
    <property type="entry name" value="SERINE_THREONINE-PROTEIN KINASE YBDM-RELATED"/>
    <property type="match status" value="1"/>
</dbReference>